<keyword evidence="2" id="KW-0732">Signal</keyword>
<feature type="chain" id="PRO_5047134397" description="Fimbrillin-like" evidence="2">
    <location>
        <begin position="21"/>
        <end position="657"/>
    </location>
</feature>
<keyword evidence="4" id="KW-1185">Reference proteome</keyword>
<dbReference type="EMBL" id="JADEYP010000009">
    <property type="protein sequence ID" value="MCA5004838.1"/>
    <property type="molecule type" value="Genomic_DNA"/>
</dbReference>
<organism evidence="3 4">
    <name type="scientific">Sphingobacterium bovistauri</name>
    <dbReference type="NCBI Taxonomy" id="2781959"/>
    <lineage>
        <taxon>Bacteria</taxon>
        <taxon>Pseudomonadati</taxon>
        <taxon>Bacteroidota</taxon>
        <taxon>Sphingobacteriia</taxon>
        <taxon>Sphingobacteriales</taxon>
        <taxon>Sphingobacteriaceae</taxon>
        <taxon>Sphingobacterium</taxon>
    </lineage>
</organism>
<evidence type="ECO:0000256" key="1">
    <source>
        <dbReference type="SAM" id="MobiDB-lite"/>
    </source>
</evidence>
<evidence type="ECO:0008006" key="5">
    <source>
        <dbReference type="Google" id="ProtNLM"/>
    </source>
</evidence>
<dbReference type="RefSeq" id="WP_225552225.1">
    <property type="nucleotide sequence ID" value="NZ_JADEYP010000009.1"/>
</dbReference>
<comment type="caution">
    <text evidence="3">The sequence shown here is derived from an EMBL/GenBank/DDBJ whole genome shotgun (WGS) entry which is preliminary data.</text>
</comment>
<proteinExistence type="predicted"/>
<sequence length="657" mass="71263">MRSIVKILILFAVLYLSSCAKEMGDAPFLNEDVLMVNVSGIENYNVQKSASNNNEGLRSTPNQDSLNRANPEVIKISEGITMSTSIEQYPIGHENYSNSTSEKNIGKFSRKQLIAASYPMTAGTAYRIILFQNGVVHSTSSGTSGTSLGMPVSRGQTYEWAIYSYNTTFLPPSASVGVSDPKMQTPQKISNNIKELVYANGTVTIPTSGPVPPLNALLKQKLAKVYAEYNAEQHSLMILGLTGSFINQDGSSTPNSQGLLGATYFQYGDLNLRTGVIDNYTYFPTGNQNFHRPDFANYDIWRTYQYFTVNTAPISPIIIRMTALNMANSTSGPTIGVIPPDIVRQFDVTPVIGSTTVLKFTIREATYGIDCSQTAIEDVNTIVMAGVSIPAAHKIKVRVTGAVVGHYYNISTNTVDGVSYKAEGNFTVAGDQWIQLVPTGQYIVGGVRNFTITCNNPARSTCSQEVVVAHVNTGSYIENGLPLDAYPSLASRWGGTTDAYNSTTWRPRLAKNAIISADVRYAGQLESRFWYLYFRNVHSTNSWTYSYTGTSNLTADPTPRTGTGTLTAGARLVLSLDPYGMPFGEGGGGGYYGSGNSWADGLTKPETTTASIILTYQGVKYNYTLVFSPGTGTPALANPLYNSYLKTELKLNSVAKP</sequence>
<gene>
    <name evidence="3" type="ORF">IPZ78_06685</name>
</gene>
<dbReference type="Proteomes" id="UP001165302">
    <property type="component" value="Unassembled WGS sequence"/>
</dbReference>
<evidence type="ECO:0000313" key="4">
    <source>
        <dbReference type="Proteomes" id="UP001165302"/>
    </source>
</evidence>
<name>A0ABS7Z3T2_9SPHI</name>
<evidence type="ECO:0000313" key="3">
    <source>
        <dbReference type="EMBL" id="MCA5004838.1"/>
    </source>
</evidence>
<feature type="region of interest" description="Disordered" evidence="1">
    <location>
        <begin position="49"/>
        <end position="68"/>
    </location>
</feature>
<evidence type="ECO:0000256" key="2">
    <source>
        <dbReference type="SAM" id="SignalP"/>
    </source>
</evidence>
<accession>A0ABS7Z3T2</accession>
<reference evidence="3" key="1">
    <citation type="submission" date="2020-10" db="EMBL/GenBank/DDBJ databases">
        <authorList>
            <person name="Lu T."/>
            <person name="Wang Q."/>
            <person name="Han X."/>
        </authorList>
    </citation>
    <scope>NUCLEOTIDE SEQUENCE</scope>
    <source>
        <strain evidence="3">WQ 366</strain>
    </source>
</reference>
<protein>
    <recommendedName>
        <fullName evidence="5">Fimbrillin-like</fullName>
    </recommendedName>
</protein>
<feature type="signal peptide" evidence="2">
    <location>
        <begin position="1"/>
        <end position="20"/>
    </location>
</feature>